<dbReference type="EMBL" id="JUGD01000047">
    <property type="protein sequence ID" value="RAM61248.1"/>
    <property type="molecule type" value="Genomic_DNA"/>
</dbReference>
<reference evidence="1 2" key="1">
    <citation type="submission" date="2014-12" db="EMBL/GenBank/DDBJ databases">
        <title>Complete genome sequence of Herbaspirillum rubrisubalbicans Os38.</title>
        <authorList>
            <person name="Chen M."/>
            <person name="An Q."/>
        </authorList>
    </citation>
    <scope>NUCLEOTIDE SEQUENCE [LARGE SCALE GENOMIC DNA]</scope>
    <source>
        <strain evidence="1 2">Os38</strain>
    </source>
</reference>
<keyword evidence="2" id="KW-1185">Reference proteome</keyword>
<accession>A0ABX9BUK3</accession>
<organism evidence="1 2">
    <name type="scientific">Herbaspirillum rubrisubalbicans</name>
    <dbReference type="NCBI Taxonomy" id="80842"/>
    <lineage>
        <taxon>Bacteria</taxon>
        <taxon>Pseudomonadati</taxon>
        <taxon>Pseudomonadota</taxon>
        <taxon>Betaproteobacteria</taxon>
        <taxon>Burkholderiales</taxon>
        <taxon>Oxalobacteraceae</taxon>
        <taxon>Herbaspirillum</taxon>
    </lineage>
</organism>
<proteinExistence type="predicted"/>
<comment type="caution">
    <text evidence="1">The sequence shown here is derived from an EMBL/GenBank/DDBJ whole genome shotgun (WGS) entry which is preliminary data.</text>
</comment>
<name>A0ABX9BUK3_9BURK</name>
<evidence type="ECO:0000313" key="1">
    <source>
        <dbReference type="EMBL" id="RAM61248.1"/>
    </source>
</evidence>
<sequence length="165" mass="18470">MGRGRSYGRLQIFCSRIGDQVDSKKTSKTANDGQHLSDTLRKASEAVTALNISIPKLDLNLTPFSELTKLSKLNFPSLPAIDNLAREWKMPLAVTAFSNHLGLDHLLPTAYLNALPALKFPSLSLPSLDWTNLNERYEQTLRFAALNNWFIQPDDLLPEISTVMM</sequence>
<evidence type="ECO:0000313" key="2">
    <source>
        <dbReference type="Proteomes" id="UP000248631"/>
    </source>
</evidence>
<protein>
    <submittedName>
        <fullName evidence="1">Uncharacterized protein</fullName>
    </submittedName>
</protein>
<gene>
    <name evidence="1" type="ORF">RB24_26090</name>
</gene>
<dbReference type="Proteomes" id="UP000248631">
    <property type="component" value="Unassembled WGS sequence"/>
</dbReference>